<evidence type="ECO:0000313" key="4">
    <source>
        <dbReference type="EMBL" id="WPD19490.1"/>
    </source>
</evidence>
<proteinExistence type="inferred from homology"/>
<feature type="compositionally biased region" description="Basic and acidic residues" evidence="3">
    <location>
        <begin position="192"/>
        <end position="201"/>
    </location>
</feature>
<dbReference type="PANTHER" id="PTHR31793">
    <property type="entry name" value="4-HYDROXYBENZOYL-COA THIOESTERASE FAMILY MEMBER"/>
    <property type="match status" value="1"/>
</dbReference>
<accession>A0ABZ0QSS9</accession>
<keyword evidence="5" id="KW-1185">Reference proteome</keyword>
<dbReference type="Proteomes" id="UP001304683">
    <property type="component" value="Chromosome"/>
</dbReference>
<dbReference type="CDD" id="cd00586">
    <property type="entry name" value="4HBT"/>
    <property type="match status" value="1"/>
</dbReference>
<evidence type="ECO:0000256" key="1">
    <source>
        <dbReference type="ARBA" id="ARBA00005953"/>
    </source>
</evidence>
<dbReference type="RefSeq" id="WP_318751009.1">
    <property type="nucleotide sequence ID" value="NZ_CP132508.1"/>
</dbReference>
<sequence length="201" mass="22894">MATWTLRLRVRYGETDRMGRAYYARYFDWFTDGRTELIRRMGLSYRQLEDQGVFLPVLEAACRYLRPVDYDDELELEVRLERLTPTRMDFAYRLRLAATGQPVAEGTTRHAFIDRRGKPVNLRKARPEVWRRLEPLQAATPLPRESVAPAGSSVAPPPSHGDEPAPRGTRAAPARRAADRADPVATPSSTPEAREGDDRRC</sequence>
<dbReference type="EC" id="3.1.2.-" evidence="4"/>
<evidence type="ECO:0000313" key="5">
    <source>
        <dbReference type="Proteomes" id="UP001304683"/>
    </source>
</evidence>
<dbReference type="SUPFAM" id="SSF54637">
    <property type="entry name" value="Thioesterase/thiol ester dehydrase-isomerase"/>
    <property type="match status" value="1"/>
</dbReference>
<dbReference type="Pfam" id="PF13279">
    <property type="entry name" value="4HBT_2"/>
    <property type="match status" value="1"/>
</dbReference>
<dbReference type="EMBL" id="CP132508">
    <property type="protein sequence ID" value="WPD19490.1"/>
    <property type="molecule type" value="Genomic_DNA"/>
</dbReference>
<gene>
    <name evidence="4" type="ORF">Q5761_02135</name>
</gene>
<feature type="compositionally biased region" description="Low complexity" evidence="3">
    <location>
        <begin position="166"/>
        <end position="175"/>
    </location>
</feature>
<keyword evidence="2 4" id="KW-0378">Hydrolase</keyword>
<dbReference type="InterPro" id="IPR029069">
    <property type="entry name" value="HotDog_dom_sf"/>
</dbReference>
<dbReference type="PANTHER" id="PTHR31793:SF27">
    <property type="entry name" value="NOVEL THIOESTERASE SUPERFAMILY DOMAIN AND SAPOSIN A-TYPE DOMAIN CONTAINING PROTEIN (0610012H03RIK)"/>
    <property type="match status" value="1"/>
</dbReference>
<comment type="similarity">
    <text evidence="1">Belongs to the 4-hydroxybenzoyl-CoA thioesterase family.</text>
</comment>
<organism evidence="4 5">
    <name type="scientific">Thermaerobacter composti</name>
    <dbReference type="NCBI Taxonomy" id="554949"/>
    <lineage>
        <taxon>Bacteria</taxon>
        <taxon>Bacillati</taxon>
        <taxon>Bacillota</taxon>
        <taxon>Clostridia</taxon>
        <taxon>Eubacteriales</taxon>
        <taxon>Clostridiales Family XVII. Incertae Sedis</taxon>
        <taxon>Thermaerobacter</taxon>
    </lineage>
</organism>
<dbReference type="Gene3D" id="3.10.129.10">
    <property type="entry name" value="Hotdog Thioesterase"/>
    <property type="match status" value="1"/>
</dbReference>
<dbReference type="InterPro" id="IPR006684">
    <property type="entry name" value="YbgC/YbaW"/>
</dbReference>
<dbReference type="InterPro" id="IPR050563">
    <property type="entry name" value="4-hydroxybenzoyl-CoA_TE"/>
</dbReference>
<dbReference type="GO" id="GO:0016787">
    <property type="term" value="F:hydrolase activity"/>
    <property type="evidence" value="ECO:0007669"/>
    <property type="project" value="UniProtKB-KW"/>
</dbReference>
<evidence type="ECO:0000256" key="3">
    <source>
        <dbReference type="SAM" id="MobiDB-lite"/>
    </source>
</evidence>
<name>A0ABZ0QSS9_9FIRM</name>
<evidence type="ECO:0000256" key="2">
    <source>
        <dbReference type="ARBA" id="ARBA00022801"/>
    </source>
</evidence>
<feature type="region of interest" description="Disordered" evidence="3">
    <location>
        <begin position="134"/>
        <end position="201"/>
    </location>
</feature>
<reference evidence="4 5" key="1">
    <citation type="submission" date="2023-08" db="EMBL/GenBank/DDBJ databases">
        <title>Genome sequence of Thermaerobacter compostii strain Ins1, a spore-forming filamentous bacterium isolated from a deep geothermal reservoir.</title>
        <authorList>
            <person name="Bregnard D."/>
            <person name="Gonzalez D."/>
            <person name="Junier P."/>
        </authorList>
    </citation>
    <scope>NUCLEOTIDE SEQUENCE [LARGE SCALE GENOMIC DNA]</scope>
    <source>
        <strain evidence="4 5">Ins1</strain>
    </source>
</reference>
<protein>
    <submittedName>
        <fullName evidence="4">Acyl-CoA thioesterase</fullName>
        <ecNumber evidence="4">3.1.2.-</ecNumber>
    </submittedName>
</protein>
<dbReference type="NCBIfam" id="TIGR00051">
    <property type="entry name" value="YbgC/FadM family acyl-CoA thioesterase"/>
    <property type="match status" value="1"/>
</dbReference>